<keyword evidence="3" id="KW-1185">Reference proteome</keyword>
<evidence type="ECO:0000313" key="2">
    <source>
        <dbReference type="EMBL" id="WRQ86183.1"/>
    </source>
</evidence>
<proteinExistence type="predicted"/>
<organism evidence="2 3">
    <name type="scientific">Actomonas aquatica</name>
    <dbReference type="NCBI Taxonomy" id="2866162"/>
    <lineage>
        <taxon>Bacteria</taxon>
        <taxon>Pseudomonadati</taxon>
        <taxon>Verrucomicrobiota</taxon>
        <taxon>Opitutia</taxon>
        <taxon>Opitutales</taxon>
        <taxon>Opitutaceae</taxon>
        <taxon>Actomonas</taxon>
    </lineage>
</organism>
<feature type="signal peptide" evidence="1">
    <location>
        <begin position="1"/>
        <end position="21"/>
    </location>
</feature>
<dbReference type="RefSeq" id="WP_221031687.1">
    <property type="nucleotide sequence ID" value="NZ_CP139781.1"/>
</dbReference>
<evidence type="ECO:0000256" key="1">
    <source>
        <dbReference type="SAM" id="SignalP"/>
    </source>
</evidence>
<evidence type="ECO:0008006" key="4">
    <source>
        <dbReference type="Google" id="ProtNLM"/>
    </source>
</evidence>
<sequence>MNLPYSKFLAMAVAGALTATAEVAYTPPLGVEVLTIDGGTSAAPVTTPLALTLVDRPVAAGLQRGAITTVGATTLTVSGAGWTADALAVPAFPYDVLIIDGAGAGARLQVTANTADTLTVAGRDLATLGVSDGDHFQLLPVDTLDSLFGSDTFLGGESPEAADVIALGEQTRLSYYYNTTAGQWQLTTGATDDAGATRLPPNGMIAVVRKADAFTLTLAGAAPVTATNIPVADLGTTFTHTGFPLDVTLDGLALQTHLAGWASNSDVDQADLLAVATGASWVNYYHDGSQWVRAPGATTNRGAVVIPAGTPIRIIKRSGVTGSTPLVLPLPYSL</sequence>
<reference evidence="2 3" key="1">
    <citation type="submission" date="2021-08" db="EMBL/GenBank/DDBJ databases">
        <authorList>
            <person name="Zhang D."/>
            <person name="Zhang A."/>
            <person name="Wang L."/>
        </authorList>
    </citation>
    <scope>NUCLEOTIDE SEQUENCE [LARGE SCALE GENOMIC DNA]</scope>
    <source>
        <strain evidence="2 3">WL0086</strain>
    </source>
</reference>
<dbReference type="EMBL" id="CP139781">
    <property type="protein sequence ID" value="WRQ86183.1"/>
    <property type="molecule type" value="Genomic_DNA"/>
</dbReference>
<feature type="chain" id="PRO_5046567063" description="DUF4394 domain-containing protein" evidence="1">
    <location>
        <begin position="22"/>
        <end position="334"/>
    </location>
</feature>
<name>A0ABZ1C4L5_9BACT</name>
<protein>
    <recommendedName>
        <fullName evidence="4">DUF4394 domain-containing protein</fullName>
    </recommendedName>
</protein>
<evidence type="ECO:0000313" key="3">
    <source>
        <dbReference type="Proteomes" id="UP000738431"/>
    </source>
</evidence>
<gene>
    <name evidence="2" type="ORF">K1X11_015315</name>
</gene>
<keyword evidence="1" id="KW-0732">Signal</keyword>
<dbReference type="Proteomes" id="UP000738431">
    <property type="component" value="Chromosome"/>
</dbReference>
<reference evidence="2 3" key="2">
    <citation type="submission" date="2023-12" db="EMBL/GenBank/DDBJ databases">
        <title>Description of an unclassified Opitutus bacterium of Verrucomicrobiota.</title>
        <authorList>
            <person name="Zhang D.-F."/>
        </authorList>
    </citation>
    <scope>NUCLEOTIDE SEQUENCE [LARGE SCALE GENOMIC DNA]</scope>
    <source>
        <strain evidence="2 3">WL0086</strain>
    </source>
</reference>
<accession>A0ABZ1C4L5</accession>